<name>A0ABN2X759_9ACTN</name>
<organism evidence="7 8">
    <name type="scientific">Streptomyces albiaxialis</name>
    <dbReference type="NCBI Taxonomy" id="329523"/>
    <lineage>
        <taxon>Bacteria</taxon>
        <taxon>Bacillati</taxon>
        <taxon>Actinomycetota</taxon>
        <taxon>Actinomycetes</taxon>
        <taxon>Kitasatosporales</taxon>
        <taxon>Streptomycetaceae</taxon>
        <taxon>Streptomyces</taxon>
    </lineage>
</organism>
<proteinExistence type="predicted"/>
<evidence type="ECO:0000256" key="3">
    <source>
        <dbReference type="ARBA" id="ARBA00023163"/>
    </source>
</evidence>
<dbReference type="Pfam" id="PF00440">
    <property type="entry name" value="TetR_N"/>
    <property type="match status" value="1"/>
</dbReference>
<keyword evidence="3" id="KW-0804">Transcription</keyword>
<evidence type="ECO:0000256" key="2">
    <source>
        <dbReference type="ARBA" id="ARBA00023125"/>
    </source>
</evidence>
<gene>
    <name evidence="7" type="ORF">GCM10009801_81180</name>
</gene>
<dbReference type="SUPFAM" id="SSF46689">
    <property type="entry name" value="Homeodomain-like"/>
    <property type="match status" value="1"/>
</dbReference>
<evidence type="ECO:0000313" key="7">
    <source>
        <dbReference type="EMBL" id="GAA2105063.1"/>
    </source>
</evidence>
<dbReference type="InterPro" id="IPR050109">
    <property type="entry name" value="HTH-type_TetR-like_transc_reg"/>
</dbReference>
<feature type="domain" description="HTH tetR-type" evidence="6">
    <location>
        <begin position="3"/>
        <end position="63"/>
    </location>
</feature>
<evidence type="ECO:0000256" key="5">
    <source>
        <dbReference type="SAM" id="MobiDB-lite"/>
    </source>
</evidence>
<dbReference type="PROSITE" id="PS50977">
    <property type="entry name" value="HTH_TETR_2"/>
    <property type="match status" value="1"/>
</dbReference>
<feature type="region of interest" description="Disordered" evidence="5">
    <location>
        <begin position="222"/>
        <end position="246"/>
    </location>
</feature>
<evidence type="ECO:0000256" key="1">
    <source>
        <dbReference type="ARBA" id="ARBA00023015"/>
    </source>
</evidence>
<dbReference type="PANTHER" id="PTHR30055:SF234">
    <property type="entry name" value="HTH-TYPE TRANSCRIPTIONAL REGULATOR BETI"/>
    <property type="match status" value="1"/>
</dbReference>
<keyword evidence="8" id="KW-1185">Reference proteome</keyword>
<keyword evidence="1" id="KW-0805">Transcription regulation</keyword>
<dbReference type="RefSeq" id="WP_344535848.1">
    <property type="nucleotide sequence ID" value="NZ_BAAAPE010000032.1"/>
</dbReference>
<evidence type="ECO:0000313" key="8">
    <source>
        <dbReference type="Proteomes" id="UP001500016"/>
    </source>
</evidence>
<dbReference type="InterPro" id="IPR009057">
    <property type="entry name" value="Homeodomain-like_sf"/>
</dbReference>
<evidence type="ECO:0000259" key="6">
    <source>
        <dbReference type="PROSITE" id="PS50977"/>
    </source>
</evidence>
<reference evidence="7 8" key="1">
    <citation type="journal article" date="2019" name="Int. J. Syst. Evol. Microbiol.">
        <title>The Global Catalogue of Microorganisms (GCM) 10K type strain sequencing project: providing services to taxonomists for standard genome sequencing and annotation.</title>
        <authorList>
            <consortium name="The Broad Institute Genomics Platform"/>
            <consortium name="The Broad Institute Genome Sequencing Center for Infectious Disease"/>
            <person name="Wu L."/>
            <person name="Ma J."/>
        </authorList>
    </citation>
    <scope>NUCLEOTIDE SEQUENCE [LARGE SCALE GENOMIC DNA]</scope>
    <source>
        <strain evidence="7 8">JCM 15478</strain>
    </source>
</reference>
<feature type="DNA-binding region" description="H-T-H motif" evidence="4">
    <location>
        <begin position="26"/>
        <end position="45"/>
    </location>
</feature>
<feature type="compositionally biased region" description="Basic and acidic residues" evidence="5">
    <location>
        <begin position="227"/>
        <end position="246"/>
    </location>
</feature>
<protein>
    <recommendedName>
        <fullName evidence="6">HTH tetR-type domain-containing protein</fullName>
    </recommendedName>
</protein>
<accession>A0ABN2X759</accession>
<dbReference type="Proteomes" id="UP001500016">
    <property type="component" value="Unassembled WGS sequence"/>
</dbReference>
<dbReference type="EMBL" id="BAAAPE010000032">
    <property type="protein sequence ID" value="GAA2105063.1"/>
    <property type="molecule type" value="Genomic_DNA"/>
</dbReference>
<keyword evidence="2 4" id="KW-0238">DNA-binding</keyword>
<comment type="caution">
    <text evidence="7">The sequence shown here is derived from an EMBL/GenBank/DDBJ whole genome shotgun (WGS) entry which is preliminary data.</text>
</comment>
<dbReference type="Gene3D" id="1.10.357.10">
    <property type="entry name" value="Tetracycline Repressor, domain 2"/>
    <property type="match status" value="1"/>
</dbReference>
<evidence type="ECO:0000256" key="4">
    <source>
        <dbReference type="PROSITE-ProRule" id="PRU00335"/>
    </source>
</evidence>
<sequence>MGTGRLDEVLDATYTCLVRYGVRRTTMDDIATVMGVSRSAVYLYVRGKDDAFRRLAERLHTQALERARESAESDLPPAERVRGILAAKLDLVLQLAGDSPHAAELLDEKARLFGDICHDFTARLRGMLADAFAETFAEASAAAGAAGTGAAGAGGRGQGQVEPAEAADICIALVIGLESVPDGARLLGPAAEALLAGLLPTGAAGSGANGFAADGSVADGSAVEGSVADHAEADHAEADRPVGDSP</sequence>
<dbReference type="InterPro" id="IPR001647">
    <property type="entry name" value="HTH_TetR"/>
</dbReference>
<dbReference type="PANTHER" id="PTHR30055">
    <property type="entry name" value="HTH-TYPE TRANSCRIPTIONAL REGULATOR RUTR"/>
    <property type="match status" value="1"/>
</dbReference>